<dbReference type="EMBL" id="OV121133">
    <property type="protein sequence ID" value="CAH0550537.1"/>
    <property type="molecule type" value="Genomic_DNA"/>
</dbReference>
<dbReference type="OrthoDB" id="8182951at2759"/>
<evidence type="ECO:0000256" key="1">
    <source>
        <dbReference type="SAM" id="SignalP"/>
    </source>
</evidence>
<protein>
    <recommendedName>
        <fullName evidence="4">WAP domain-containing protein</fullName>
    </recommendedName>
</protein>
<proteinExistence type="predicted"/>
<dbReference type="AlphaFoldDB" id="A0A9P0AU87"/>
<evidence type="ECO:0008006" key="4">
    <source>
        <dbReference type="Google" id="ProtNLM"/>
    </source>
</evidence>
<feature type="chain" id="PRO_5040195422" description="WAP domain-containing protein" evidence="1">
    <location>
        <begin position="20"/>
        <end position="265"/>
    </location>
</feature>
<dbReference type="Proteomes" id="UP001154078">
    <property type="component" value="Chromosome 2"/>
</dbReference>
<feature type="signal peptide" evidence="1">
    <location>
        <begin position="1"/>
        <end position="19"/>
    </location>
</feature>
<name>A0A9P0AU87_BRAAE</name>
<organism evidence="2 3">
    <name type="scientific">Brassicogethes aeneus</name>
    <name type="common">Rape pollen beetle</name>
    <name type="synonym">Meligethes aeneus</name>
    <dbReference type="NCBI Taxonomy" id="1431903"/>
    <lineage>
        <taxon>Eukaryota</taxon>
        <taxon>Metazoa</taxon>
        <taxon>Ecdysozoa</taxon>
        <taxon>Arthropoda</taxon>
        <taxon>Hexapoda</taxon>
        <taxon>Insecta</taxon>
        <taxon>Pterygota</taxon>
        <taxon>Neoptera</taxon>
        <taxon>Endopterygota</taxon>
        <taxon>Coleoptera</taxon>
        <taxon>Polyphaga</taxon>
        <taxon>Cucujiformia</taxon>
        <taxon>Nitidulidae</taxon>
        <taxon>Meligethinae</taxon>
        <taxon>Brassicogethes</taxon>
    </lineage>
</organism>
<evidence type="ECO:0000313" key="2">
    <source>
        <dbReference type="EMBL" id="CAH0550537.1"/>
    </source>
</evidence>
<keyword evidence="1" id="KW-0732">Signal</keyword>
<accession>A0A9P0AU87</accession>
<evidence type="ECO:0000313" key="3">
    <source>
        <dbReference type="Proteomes" id="UP001154078"/>
    </source>
</evidence>
<keyword evidence="3" id="KW-1185">Reference proteome</keyword>
<reference evidence="2" key="1">
    <citation type="submission" date="2021-12" db="EMBL/GenBank/DDBJ databases">
        <authorList>
            <person name="King R."/>
        </authorList>
    </citation>
    <scope>NUCLEOTIDE SEQUENCE</scope>
</reference>
<gene>
    <name evidence="2" type="ORF">MELIAE_LOCUS3330</name>
</gene>
<sequence length="265" mass="29657">MMRVKTFWILCFVFLSVTCQDNKTKTVSKKNAIKEISTKKSVSTPKSILKEVNTNLIIKDEKINKAPKLICPGKNYPKPFFSLPCSKTKNCSFMGKGLLCCGGRCLKGVPPPKEEIKHEPIIFGLVDRKCPSSPIPEIFTITKCEKDSECLPRICCPEKLKSGEIVGFCRTAEAIWDRMPLANQFMEPFKTMVSYMQCTPPPPPILDVFPKPCENALDCFPNLCCQEGGKKFCRPPKRSILSLMAGIGQRLVPTDAARAFIKRIS</sequence>